<dbReference type="SUPFAM" id="SSF53098">
    <property type="entry name" value="Ribonuclease H-like"/>
    <property type="match status" value="1"/>
</dbReference>
<evidence type="ECO:0000313" key="10">
    <source>
        <dbReference type="Proteomes" id="UP000069940"/>
    </source>
</evidence>
<keyword evidence="2" id="KW-0548">Nucleotidyltransferase</keyword>
<evidence type="ECO:0000256" key="6">
    <source>
        <dbReference type="ARBA" id="ARBA00022918"/>
    </source>
</evidence>
<keyword evidence="5" id="KW-0378">Hydrolase</keyword>
<dbReference type="RefSeq" id="XP_062704162.1">
    <property type="nucleotide sequence ID" value="XM_062848178.1"/>
</dbReference>
<feature type="region of interest" description="Disordered" evidence="7">
    <location>
        <begin position="559"/>
        <end position="582"/>
    </location>
</feature>
<evidence type="ECO:0000256" key="7">
    <source>
        <dbReference type="SAM" id="MobiDB-lite"/>
    </source>
</evidence>
<dbReference type="InterPro" id="IPR050951">
    <property type="entry name" value="Retrovirus_Pol_polyprotein"/>
</dbReference>
<dbReference type="Proteomes" id="UP000069940">
    <property type="component" value="Unassembled WGS sequence"/>
</dbReference>
<keyword evidence="3" id="KW-0540">Nuclease</keyword>
<sequence>MHKFPNGALKAVAHASRSLTDAEKCYGQVEKEGLALVLAVTKFHRMLLGRKFTLQTDHQPLLRIFGSKKGIPIHTANRLQRWALTLLCYDFDIQYVSTTQFGNADVLSRLISGHSRPEEDFIIASIQLGDDIEVPLQEAVGLLPVTFDMVRSTTTNCSVLQQVVKHIENEWPTHIKDITNPDVRPFHTHQDALELVKGCVMLGNRLVIPETLRKRILKQLHRGHPGMERMKALARSHVYWPKIDDSISDYVKQCDIHIDFAGPVNGLHFLVVIDAFSKWPEISIVRSPTTAAVINFLDEVFARFGVPTTIVSDNGTQFSSAQFAEFCKKNGIQHLRISPYHPQSNGQAERFVETLKTALLKINEEEKISESLQIFLQAYRTTPSRTLNGKTPSQLMIGRNMRTVLSLLQPRQPMTPIINQRQNDQFNRKHGVVPRNLQAGDAVYAEVYQSNSKWKWAPGVIIEAIGQVNFNVLLDEWHGRRKLIRSHANQIKHRFDDQQPTKEPTEKSSLNIFMDEFGLQDNFQQNEVTTVAPPEPAPDQEVFIDATDDDEALPEIEVSLPESIQHPQPDEEASTSRPRRMIQMPSRLEPFLVFWK</sequence>
<keyword evidence="1" id="KW-0808">Transferase</keyword>
<dbReference type="PANTHER" id="PTHR37984">
    <property type="entry name" value="PROTEIN CBG26694"/>
    <property type="match status" value="1"/>
</dbReference>
<dbReference type="InterPro" id="IPR036397">
    <property type="entry name" value="RNaseH_sf"/>
</dbReference>
<dbReference type="PANTHER" id="PTHR37984:SF5">
    <property type="entry name" value="PROTEIN NYNRIN-LIKE"/>
    <property type="match status" value="1"/>
</dbReference>
<dbReference type="PROSITE" id="PS50994">
    <property type="entry name" value="INTEGRASE"/>
    <property type="match status" value="1"/>
</dbReference>
<organism evidence="9 10">
    <name type="scientific">Aedes albopictus</name>
    <name type="common">Asian tiger mosquito</name>
    <name type="synonym">Stegomyia albopicta</name>
    <dbReference type="NCBI Taxonomy" id="7160"/>
    <lineage>
        <taxon>Eukaryota</taxon>
        <taxon>Metazoa</taxon>
        <taxon>Ecdysozoa</taxon>
        <taxon>Arthropoda</taxon>
        <taxon>Hexapoda</taxon>
        <taxon>Insecta</taxon>
        <taxon>Pterygota</taxon>
        <taxon>Neoptera</taxon>
        <taxon>Endopterygota</taxon>
        <taxon>Diptera</taxon>
        <taxon>Nematocera</taxon>
        <taxon>Culicoidea</taxon>
        <taxon>Culicidae</taxon>
        <taxon>Culicinae</taxon>
        <taxon>Aedini</taxon>
        <taxon>Aedes</taxon>
        <taxon>Stegomyia</taxon>
    </lineage>
</organism>
<evidence type="ECO:0000256" key="2">
    <source>
        <dbReference type="ARBA" id="ARBA00022695"/>
    </source>
</evidence>
<evidence type="ECO:0000256" key="5">
    <source>
        <dbReference type="ARBA" id="ARBA00022801"/>
    </source>
</evidence>
<reference evidence="10" key="1">
    <citation type="journal article" date="2015" name="Proc. Natl. Acad. Sci. U.S.A.">
        <title>Genome sequence of the Asian Tiger mosquito, Aedes albopictus, reveals insights into its biology, genetics, and evolution.</title>
        <authorList>
            <person name="Chen X.G."/>
            <person name="Jiang X."/>
            <person name="Gu J."/>
            <person name="Xu M."/>
            <person name="Wu Y."/>
            <person name="Deng Y."/>
            <person name="Zhang C."/>
            <person name="Bonizzoni M."/>
            <person name="Dermauw W."/>
            <person name="Vontas J."/>
            <person name="Armbruster P."/>
            <person name="Huang X."/>
            <person name="Yang Y."/>
            <person name="Zhang H."/>
            <person name="He W."/>
            <person name="Peng H."/>
            <person name="Liu Y."/>
            <person name="Wu K."/>
            <person name="Chen J."/>
            <person name="Lirakis M."/>
            <person name="Topalis P."/>
            <person name="Van Leeuwen T."/>
            <person name="Hall A.B."/>
            <person name="Jiang X."/>
            <person name="Thorpe C."/>
            <person name="Mueller R.L."/>
            <person name="Sun C."/>
            <person name="Waterhouse R.M."/>
            <person name="Yan G."/>
            <person name="Tu Z.J."/>
            <person name="Fang X."/>
            <person name="James A.A."/>
        </authorList>
    </citation>
    <scope>NUCLEOTIDE SEQUENCE [LARGE SCALE GENOMIC DNA]</scope>
    <source>
        <strain evidence="10">Foshan</strain>
    </source>
</reference>
<dbReference type="InterPro" id="IPR012337">
    <property type="entry name" value="RNaseH-like_sf"/>
</dbReference>
<dbReference type="EnsemblMetazoa" id="AALFPA23_014786.R21467">
    <property type="protein sequence ID" value="AALFPA23_014786.P21467"/>
    <property type="gene ID" value="AALFPA23_014786"/>
</dbReference>
<evidence type="ECO:0000313" key="9">
    <source>
        <dbReference type="EnsemblMetazoa" id="AALFPA23_014786.P21467"/>
    </source>
</evidence>
<dbReference type="SUPFAM" id="SSF56672">
    <property type="entry name" value="DNA/RNA polymerases"/>
    <property type="match status" value="1"/>
</dbReference>
<reference evidence="9" key="2">
    <citation type="submission" date="2025-05" db="UniProtKB">
        <authorList>
            <consortium name="EnsemblMetazoa"/>
        </authorList>
    </citation>
    <scope>IDENTIFICATION</scope>
    <source>
        <strain evidence="9">Foshan</strain>
    </source>
</reference>
<dbReference type="Gene3D" id="1.10.340.70">
    <property type="match status" value="1"/>
</dbReference>
<dbReference type="InterPro" id="IPR041373">
    <property type="entry name" value="RT_RNaseH"/>
</dbReference>
<keyword evidence="4" id="KW-0255">Endonuclease</keyword>
<dbReference type="InterPro" id="IPR001584">
    <property type="entry name" value="Integrase_cat-core"/>
</dbReference>
<evidence type="ECO:0000256" key="3">
    <source>
        <dbReference type="ARBA" id="ARBA00022722"/>
    </source>
</evidence>
<keyword evidence="10" id="KW-1185">Reference proteome</keyword>
<dbReference type="CDD" id="cd09274">
    <property type="entry name" value="RNase_HI_RT_Ty3"/>
    <property type="match status" value="1"/>
</dbReference>
<proteinExistence type="predicted"/>
<evidence type="ECO:0000259" key="8">
    <source>
        <dbReference type="PROSITE" id="PS50994"/>
    </source>
</evidence>
<dbReference type="Gene3D" id="3.30.420.10">
    <property type="entry name" value="Ribonuclease H-like superfamily/Ribonuclease H"/>
    <property type="match status" value="1"/>
</dbReference>
<accession>A0ABM1Z3S3</accession>
<keyword evidence="6" id="KW-0695">RNA-directed DNA polymerase</keyword>
<dbReference type="GeneID" id="134286551"/>
<dbReference type="Pfam" id="PF17917">
    <property type="entry name" value="RT_RNaseH"/>
    <property type="match status" value="1"/>
</dbReference>
<protein>
    <recommendedName>
        <fullName evidence="8">Integrase catalytic domain-containing protein</fullName>
    </recommendedName>
</protein>
<evidence type="ECO:0000256" key="4">
    <source>
        <dbReference type="ARBA" id="ARBA00022759"/>
    </source>
</evidence>
<feature type="domain" description="Integrase catalytic" evidence="8">
    <location>
        <begin position="248"/>
        <end position="400"/>
    </location>
</feature>
<dbReference type="InterPro" id="IPR043502">
    <property type="entry name" value="DNA/RNA_pol_sf"/>
</dbReference>
<name>A0ABM1Z3S3_AEDAL</name>
<dbReference type="Pfam" id="PF00665">
    <property type="entry name" value="rve"/>
    <property type="match status" value="1"/>
</dbReference>
<evidence type="ECO:0000256" key="1">
    <source>
        <dbReference type="ARBA" id="ARBA00022679"/>
    </source>
</evidence>